<dbReference type="AlphaFoldDB" id="A0AAV6VDB7"/>
<feature type="disulfide bond" evidence="7">
    <location>
        <begin position="269"/>
        <end position="278"/>
    </location>
</feature>
<keyword evidence="2" id="KW-0217">Developmental protein</keyword>
<dbReference type="Gene3D" id="2.60.40.2170">
    <property type="entry name" value="Wnt, WIF domain"/>
    <property type="match status" value="1"/>
</dbReference>
<gene>
    <name evidence="11" type="ORF">JTE90_002889</name>
</gene>
<dbReference type="PANTHER" id="PTHR14949:SF32">
    <property type="entry name" value="WNT INHIBITORY FACTOR 1"/>
    <property type="match status" value="1"/>
</dbReference>
<feature type="disulfide bond" evidence="7">
    <location>
        <begin position="219"/>
        <end position="229"/>
    </location>
</feature>
<keyword evidence="8" id="KW-1133">Transmembrane helix</keyword>
<dbReference type="InterPro" id="IPR038677">
    <property type="entry name" value="WIF_sf"/>
</dbReference>
<feature type="disulfide bond" evidence="7">
    <location>
        <begin position="251"/>
        <end position="261"/>
    </location>
</feature>
<comment type="subcellular location">
    <subcellularLocation>
        <location evidence="1">Secreted</location>
    </subcellularLocation>
</comment>
<dbReference type="Gene3D" id="2.10.25.10">
    <property type="entry name" value="Laminin"/>
    <property type="match status" value="3"/>
</dbReference>
<name>A0AAV6VDB7_9ARAC</name>
<dbReference type="SMART" id="SM00469">
    <property type="entry name" value="WIF"/>
    <property type="match status" value="1"/>
</dbReference>
<comment type="caution">
    <text evidence="7">Lacks conserved residue(s) required for the propagation of feature annotation.</text>
</comment>
<evidence type="ECO:0000256" key="3">
    <source>
        <dbReference type="ARBA" id="ARBA00022525"/>
    </source>
</evidence>
<dbReference type="SUPFAM" id="SSF57196">
    <property type="entry name" value="EGF/Laminin"/>
    <property type="match status" value="1"/>
</dbReference>
<feature type="disulfide bond" evidence="7">
    <location>
        <begin position="334"/>
        <end position="343"/>
    </location>
</feature>
<dbReference type="PROSITE" id="PS50814">
    <property type="entry name" value="WIF"/>
    <property type="match status" value="1"/>
</dbReference>
<reference evidence="11 12" key="1">
    <citation type="journal article" date="2022" name="Nat. Ecol. Evol.">
        <title>A masculinizing supergene underlies an exaggerated male reproductive morph in a spider.</title>
        <authorList>
            <person name="Hendrickx F."/>
            <person name="De Corte Z."/>
            <person name="Sonet G."/>
            <person name="Van Belleghem S.M."/>
            <person name="Kostlbacher S."/>
            <person name="Vangestel C."/>
        </authorList>
    </citation>
    <scope>NUCLEOTIDE SEQUENCE [LARGE SCALE GENOMIC DNA]</scope>
    <source>
        <strain evidence="11">W744_W776</strain>
    </source>
</reference>
<keyword evidence="4" id="KW-0732">Signal</keyword>
<dbReference type="Pfam" id="PF02019">
    <property type="entry name" value="WIF"/>
    <property type="match status" value="1"/>
</dbReference>
<keyword evidence="8" id="KW-0812">Transmembrane</keyword>
<dbReference type="InterPro" id="IPR050969">
    <property type="entry name" value="Dev_Signal_Modulators"/>
</dbReference>
<dbReference type="InterPro" id="IPR003306">
    <property type="entry name" value="WIF"/>
</dbReference>
<sequence>MAITSPTLQPQPFPQRTRLRDVRDLNRQAGEDRRLNVQVMTIGVVLFIVLLGPLLARTAKESAGAAGGDITLWIDVKEFLTEGSNFPMEIYAIADGVVLPYILDPNFEKYLPIIPAEVVKVNFTWKAGDQKYYYDFDQLKSFNETILSDPLISIDTKGKVPRKSRIFQVILPCHKNQSGIASFGISLKIENDRGAYLPGTPLRLKLKKQCGDHGPDPECDKKCANGGRCNQHGICQCPKGYMGKYCASALCYPVCINGGTCVAPGICSCAAGYQGTHCEGGMCREKCLNGGKCVQKDTCHCRRGYYGSRCEYSKCQNVPCLNNGRCVGINRCRCQKGYMGNQCESVISKPAELAKQEGCKRKCINGICQGKQCACEKGWFGSRCNRRKPKRRRQRKLLQ</sequence>
<feature type="transmembrane region" description="Helical" evidence="8">
    <location>
        <begin position="35"/>
        <end position="56"/>
    </location>
</feature>
<evidence type="ECO:0000313" key="12">
    <source>
        <dbReference type="Proteomes" id="UP000827092"/>
    </source>
</evidence>
<evidence type="ECO:0000259" key="9">
    <source>
        <dbReference type="PROSITE" id="PS50026"/>
    </source>
</evidence>
<dbReference type="PROSITE" id="PS00022">
    <property type="entry name" value="EGF_1"/>
    <property type="match status" value="2"/>
</dbReference>
<dbReference type="Pfam" id="PF25024">
    <property type="entry name" value="EGF_TEN"/>
    <property type="match status" value="1"/>
</dbReference>
<evidence type="ECO:0000256" key="5">
    <source>
        <dbReference type="ARBA" id="ARBA00023157"/>
    </source>
</evidence>
<evidence type="ECO:0000256" key="7">
    <source>
        <dbReference type="PROSITE-ProRule" id="PRU00076"/>
    </source>
</evidence>
<evidence type="ECO:0000313" key="11">
    <source>
        <dbReference type="EMBL" id="KAG8193631.1"/>
    </source>
</evidence>
<dbReference type="InterPro" id="IPR000742">
    <property type="entry name" value="EGF"/>
</dbReference>
<evidence type="ECO:0000256" key="8">
    <source>
        <dbReference type="SAM" id="Phobius"/>
    </source>
</evidence>
<dbReference type="Proteomes" id="UP000827092">
    <property type="component" value="Unassembled WGS sequence"/>
</dbReference>
<keyword evidence="5 7" id="KW-1015">Disulfide bond</keyword>
<dbReference type="GO" id="GO:0005102">
    <property type="term" value="F:signaling receptor binding"/>
    <property type="evidence" value="ECO:0007669"/>
    <property type="project" value="TreeGrafter"/>
</dbReference>
<feature type="domain" description="EGF-like" evidence="9">
    <location>
        <begin position="311"/>
        <end position="344"/>
    </location>
</feature>
<accession>A0AAV6VDB7</accession>
<evidence type="ECO:0000256" key="6">
    <source>
        <dbReference type="ARBA" id="ARBA00023180"/>
    </source>
</evidence>
<organism evidence="11 12">
    <name type="scientific">Oedothorax gibbosus</name>
    <dbReference type="NCBI Taxonomy" id="931172"/>
    <lineage>
        <taxon>Eukaryota</taxon>
        <taxon>Metazoa</taxon>
        <taxon>Ecdysozoa</taxon>
        <taxon>Arthropoda</taxon>
        <taxon>Chelicerata</taxon>
        <taxon>Arachnida</taxon>
        <taxon>Araneae</taxon>
        <taxon>Araneomorphae</taxon>
        <taxon>Entelegynae</taxon>
        <taxon>Araneoidea</taxon>
        <taxon>Linyphiidae</taxon>
        <taxon>Erigoninae</taxon>
        <taxon>Oedothorax</taxon>
    </lineage>
</organism>
<feature type="domain" description="EGF-like" evidence="9">
    <location>
        <begin position="215"/>
        <end position="247"/>
    </location>
</feature>
<dbReference type="GO" id="GO:0005576">
    <property type="term" value="C:extracellular region"/>
    <property type="evidence" value="ECO:0007669"/>
    <property type="project" value="UniProtKB-SubCell"/>
</dbReference>
<dbReference type="PROSITE" id="PS01186">
    <property type="entry name" value="EGF_2"/>
    <property type="match status" value="2"/>
</dbReference>
<dbReference type="GO" id="GO:0009986">
    <property type="term" value="C:cell surface"/>
    <property type="evidence" value="ECO:0007669"/>
    <property type="project" value="TreeGrafter"/>
</dbReference>
<feature type="disulfide bond" evidence="7">
    <location>
        <begin position="237"/>
        <end position="246"/>
    </location>
</feature>
<keyword evidence="6" id="KW-0325">Glycoprotein</keyword>
<keyword evidence="3" id="KW-0964">Secreted</keyword>
<dbReference type="PROSITE" id="PS50026">
    <property type="entry name" value="EGF_3"/>
    <property type="match status" value="3"/>
</dbReference>
<dbReference type="EMBL" id="JAFNEN010000117">
    <property type="protein sequence ID" value="KAG8193631.1"/>
    <property type="molecule type" value="Genomic_DNA"/>
</dbReference>
<comment type="caution">
    <text evidence="11">The sequence shown here is derived from an EMBL/GenBank/DDBJ whole genome shotgun (WGS) entry which is preliminary data.</text>
</comment>
<proteinExistence type="predicted"/>
<keyword evidence="7" id="KW-0245">EGF-like domain</keyword>
<feature type="domain" description="WIF" evidence="10">
    <location>
        <begin position="72"/>
        <end position="210"/>
    </location>
</feature>
<keyword evidence="8" id="KW-0472">Membrane</keyword>
<dbReference type="SMART" id="SM00181">
    <property type="entry name" value="EGF"/>
    <property type="match status" value="5"/>
</dbReference>
<evidence type="ECO:0000259" key="10">
    <source>
        <dbReference type="PROSITE" id="PS50814"/>
    </source>
</evidence>
<evidence type="ECO:0000256" key="4">
    <source>
        <dbReference type="ARBA" id="ARBA00022729"/>
    </source>
</evidence>
<evidence type="ECO:0000256" key="1">
    <source>
        <dbReference type="ARBA" id="ARBA00004613"/>
    </source>
</evidence>
<evidence type="ECO:0008006" key="13">
    <source>
        <dbReference type="Google" id="ProtNLM"/>
    </source>
</evidence>
<protein>
    <recommendedName>
        <fullName evidence="13">Wnt inhibitory factor 1</fullName>
    </recommendedName>
</protein>
<dbReference type="PANTHER" id="PTHR14949">
    <property type="entry name" value="EGF-LIKE-DOMAIN, MULTIPLE 7, 8"/>
    <property type="match status" value="1"/>
</dbReference>
<keyword evidence="12" id="KW-1185">Reference proteome</keyword>
<feature type="domain" description="EGF-like" evidence="9">
    <location>
        <begin position="248"/>
        <end position="279"/>
    </location>
</feature>
<evidence type="ECO:0000256" key="2">
    <source>
        <dbReference type="ARBA" id="ARBA00022473"/>
    </source>
</evidence>